<dbReference type="Proteomes" id="UP000189545">
    <property type="component" value="Chromosome"/>
</dbReference>
<dbReference type="Pfam" id="PF00117">
    <property type="entry name" value="GATase"/>
    <property type="match status" value="1"/>
</dbReference>
<dbReference type="InterPro" id="IPR017926">
    <property type="entry name" value="GATASE"/>
</dbReference>
<evidence type="ECO:0000259" key="1">
    <source>
        <dbReference type="Pfam" id="PF00117"/>
    </source>
</evidence>
<dbReference type="AlphaFoldDB" id="A0A1S6HLS3"/>
<dbReference type="PROSITE" id="PS51273">
    <property type="entry name" value="GATASE_TYPE_1"/>
    <property type="match status" value="1"/>
</dbReference>
<dbReference type="Gene3D" id="3.40.50.880">
    <property type="match status" value="1"/>
</dbReference>
<accession>A0A1S6HLS3</accession>
<organism evidence="2 3">
    <name type="scientific">Shewanella psychrophila</name>
    <dbReference type="NCBI Taxonomy" id="225848"/>
    <lineage>
        <taxon>Bacteria</taxon>
        <taxon>Pseudomonadati</taxon>
        <taxon>Pseudomonadota</taxon>
        <taxon>Gammaproteobacteria</taxon>
        <taxon>Alteromonadales</taxon>
        <taxon>Shewanellaceae</taxon>
        <taxon>Shewanella</taxon>
    </lineage>
</organism>
<dbReference type="EC" id="6.3.5.2" evidence="2"/>
<protein>
    <submittedName>
        <fullName evidence="2">GMP synthase family protein</fullName>
        <ecNumber evidence="2">6.3.5.2</ecNumber>
    </submittedName>
</protein>
<dbReference type="STRING" id="225848.Sps_01295"/>
<feature type="domain" description="Glutamine amidotransferase" evidence="1">
    <location>
        <begin position="70"/>
        <end position="189"/>
    </location>
</feature>
<dbReference type="CDD" id="cd01741">
    <property type="entry name" value="GATase1_1"/>
    <property type="match status" value="1"/>
</dbReference>
<dbReference type="PANTHER" id="PTHR42695">
    <property type="entry name" value="GLUTAMINE AMIDOTRANSFERASE YLR126C-RELATED"/>
    <property type="match status" value="1"/>
</dbReference>
<sequence length="232" mass="26694">MIIGILQCDDVTEELQVRHGNYPQMFTQLFEAIEEDIQFNVYRVIEGEYPKSIHECDGYITTGSRFGVNDVHEWIKDLEDFVLTLHQSKKKLIGICFGHQMIAKALGGVVELSPKGWGVGVNTSKVQRQQHWMEQDKDNISLVVSHQEQVMQLPEGSQILASSEFCPFYMIQINEHFLGIQGHPEFSKTYSYDLMQARRKRIPLQCIEAGIDSLTMAVDDKLVTRWLINFLK</sequence>
<dbReference type="GO" id="GO:0003922">
    <property type="term" value="F:GMP synthase (glutamine-hydrolyzing) activity"/>
    <property type="evidence" value="ECO:0007669"/>
    <property type="project" value="UniProtKB-EC"/>
</dbReference>
<dbReference type="GO" id="GO:0005829">
    <property type="term" value="C:cytosol"/>
    <property type="evidence" value="ECO:0007669"/>
    <property type="project" value="TreeGrafter"/>
</dbReference>
<dbReference type="EMBL" id="CP014782">
    <property type="protein sequence ID" value="AQS36463.1"/>
    <property type="molecule type" value="Genomic_DNA"/>
</dbReference>
<reference evidence="2 3" key="1">
    <citation type="submission" date="2016-03" db="EMBL/GenBank/DDBJ databases">
        <title>Complete genome sequence of Shewanella psychrophila WP2, a deep sea bacterium isolated from west Pacific sediment.</title>
        <authorList>
            <person name="Xu G."/>
            <person name="Jian H."/>
        </authorList>
    </citation>
    <scope>NUCLEOTIDE SEQUENCE [LARGE SCALE GENOMIC DNA]</scope>
    <source>
        <strain evidence="2 3">WP2</strain>
    </source>
</reference>
<dbReference type="KEGG" id="spsw:Sps_01295"/>
<dbReference type="InterPro" id="IPR029062">
    <property type="entry name" value="Class_I_gatase-like"/>
</dbReference>
<keyword evidence="2" id="KW-0436">Ligase</keyword>
<proteinExistence type="predicted"/>
<dbReference type="OrthoDB" id="9813383at2"/>
<dbReference type="InterPro" id="IPR044992">
    <property type="entry name" value="ChyE-like"/>
</dbReference>
<dbReference type="PANTHER" id="PTHR42695:SF5">
    <property type="entry name" value="GLUTAMINE AMIDOTRANSFERASE YLR126C-RELATED"/>
    <property type="match status" value="1"/>
</dbReference>
<dbReference type="RefSeq" id="WP_077751776.1">
    <property type="nucleotide sequence ID" value="NZ_CP014782.1"/>
</dbReference>
<evidence type="ECO:0000313" key="3">
    <source>
        <dbReference type="Proteomes" id="UP000189545"/>
    </source>
</evidence>
<evidence type="ECO:0000313" key="2">
    <source>
        <dbReference type="EMBL" id="AQS36463.1"/>
    </source>
</evidence>
<keyword evidence="3" id="KW-1185">Reference proteome</keyword>
<name>A0A1S6HLS3_9GAMM</name>
<gene>
    <name evidence="2" type="ORF">Sps_01295</name>
</gene>
<dbReference type="SUPFAM" id="SSF52317">
    <property type="entry name" value="Class I glutamine amidotransferase-like"/>
    <property type="match status" value="1"/>
</dbReference>